<comment type="caution">
    <text evidence="2">The sequence shown here is derived from an EMBL/GenBank/DDBJ whole genome shotgun (WGS) entry which is preliminary data.</text>
</comment>
<feature type="transmembrane region" description="Helical" evidence="1">
    <location>
        <begin position="134"/>
        <end position="150"/>
    </location>
</feature>
<dbReference type="Proteomes" id="UP001501690">
    <property type="component" value="Unassembled WGS sequence"/>
</dbReference>
<dbReference type="SUPFAM" id="SSF69322">
    <property type="entry name" value="Tricorn protease domain 2"/>
    <property type="match status" value="1"/>
</dbReference>
<dbReference type="InterPro" id="IPR021315">
    <property type="entry name" value="Gap/Sap"/>
</dbReference>
<dbReference type="PANTHER" id="PTHR35340:SF6">
    <property type="entry name" value="ASST-DOMAIN-CONTAINING PROTEIN"/>
    <property type="match status" value="1"/>
</dbReference>
<dbReference type="EMBL" id="BAAAPL010000001">
    <property type="protein sequence ID" value="GAA1695489.1"/>
    <property type="molecule type" value="Genomic_DNA"/>
</dbReference>
<evidence type="ECO:0000313" key="3">
    <source>
        <dbReference type="Proteomes" id="UP001501690"/>
    </source>
</evidence>
<feature type="transmembrane region" description="Helical" evidence="1">
    <location>
        <begin position="6"/>
        <end position="30"/>
    </location>
</feature>
<sequence length="702" mass="73841">MESVLWYVVPLGIAMALSILPILAVVLLLLSPNPVPVSVGYAAGWALGVLTLATVFTIGARLIPPDVSASVPTWVHAVEIALGAVLMGWAVISAVRSRRRPSGSSAPSWTGVLESLGPRRAFAFGLAMNVRPKNLTLAVAAGLAIGAASLDVPGSALAVVIFTILGVSTVAGLVLAFLFGSRRVRPALEGLSEWLVSHAQVVLWISTFLVGAILVAIGVGHLVSPTPAPEDDEPAATAEQWDFVSRPDLTPPVISVTHTGGDASVFAPDTYAFLGPKDLDDGSAMQGAEIVDAAGDPVWVLNTGEDSAFDVRVQDYLGQDVLTYWVGESGFHGQGEVIVLDDTYTELTRVTTSGSIGPGQADMHETTITPAGTMLLIAYITEPADLTAVGGPEDGYVLAGHVQEVDIATGEAIFEWSSLDEVPVTESQYELPEDGGTIDKPYDYIHLNAVSLDGDDGFLVSARNTWTVYRLDRASATIDWRLGGSASDIEIAEDAQFAWQHDAHRRDDGTITLFDNESPSLAAVSRGLRLSVDEDAGTASLVTEYLPSGERVSTTQGNVQQLPNGNVVVGWGSQPYYSEFSADGDLLYDATFTAGTSYRAYVFPWSATPAESPTAVLSDASSDPEDPAPTVYVSWNGATEVASWRILSGDSDTTASVVTAHRRTGFETALPLPAGTVLGAYTAVQALDAYGDVLGTTTLTTN</sequence>
<evidence type="ECO:0008006" key="4">
    <source>
        <dbReference type="Google" id="ProtNLM"/>
    </source>
</evidence>
<organism evidence="2 3">
    <name type="scientific">Microbacterium sediminicola</name>
    <dbReference type="NCBI Taxonomy" id="415210"/>
    <lineage>
        <taxon>Bacteria</taxon>
        <taxon>Bacillati</taxon>
        <taxon>Actinomycetota</taxon>
        <taxon>Actinomycetes</taxon>
        <taxon>Micrococcales</taxon>
        <taxon>Microbacteriaceae</taxon>
        <taxon>Microbacterium</taxon>
    </lineage>
</organism>
<dbReference type="PANTHER" id="PTHR35340">
    <property type="entry name" value="PQQ ENZYME REPEAT PROTEIN-RELATED"/>
    <property type="match status" value="1"/>
</dbReference>
<feature type="transmembrane region" description="Helical" evidence="1">
    <location>
        <begin position="156"/>
        <end position="180"/>
    </location>
</feature>
<evidence type="ECO:0000313" key="2">
    <source>
        <dbReference type="EMBL" id="GAA1695489.1"/>
    </source>
</evidence>
<protein>
    <recommendedName>
        <fullName evidence="4">Arylsulfotransferase (ASST)</fullName>
    </recommendedName>
</protein>
<feature type="transmembrane region" description="Helical" evidence="1">
    <location>
        <begin position="201"/>
        <end position="223"/>
    </location>
</feature>
<feature type="transmembrane region" description="Helical" evidence="1">
    <location>
        <begin position="74"/>
        <end position="95"/>
    </location>
</feature>
<accession>A0ABP4TXQ4</accession>
<name>A0ABP4TXQ4_9MICO</name>
<dbReference type="Pfam" id="PF11139">
    <property type="entry name" value="SfLAP"/>
    <property type="match status" value="1"/>
</dbReference>
<dbReference type="Pfam" id="PF14269">
    <property type="entry name" value="Arylsulfotran_2"/>
    <property type="match status" value="1"/>
</dbReference>
<feature type="transmembrane region" description="Helical" evidence="1">
    <location>
        <begin position="42"/>
        <end position="62"/>
    </location>
</feature>
<keyword evidence="1" id="KW-0812">Transmembrane</keyword>
<dbReference type="InterPro" id="IPR039535">
    <property type="entry name" value="ASST-like"/>
</dbReference>
<proteinExistence type="predicted"/>
<gene>
    <name evidence="2" type="ORF">GCM10009808_10900</name>
</gene>
<dbReference type="InterPro" id="IPR053143">
    <property type="entry name" value="Arylsulfate_ST"/>
</dbReference>
<evidence type="ECO:0000256" key="1">
    <source>
        <dbReference type="SAM" id="Phobius"/>
    </source>
</evidence>
<reference evidence="3" key="1">
    <citation type="journal article" date="2019" name="Int. J. Syst. Evol. Microbiol.">
        <title>The Global Catalogue of Microorganisms (GCM) 10K type strain sequencing project: providing services to taxonomists for standard genome sequencing and annotation.</title>
        <authorList>
            <consortium name="The Broad Institute Genomics Platform"/>
            <consortium name="The Broad Institute Genome Sequencing Center for Infectious Disease"/>
            <person name="Wu L."/>
            <person name="Ma J."/>
        </authorList>
    </citation>
    <scope>NUCLEOTIDE SEQUENCE [LARGE SCALE GENOMIC DNA]</scope>
    <source>
        <strain evidence="3">JCM 15577</strain>
    </source>
</reference>
<keyword evidence="1" id="KW-0472">Membrane</keyword>
<keyword evidence="1" id="KW-1133">Transmembrane helix</keyword>
<dbReference type="RefSeq" id="WP_344070209.1">
    <property type="nucleotide sequence ID" value="NZ_BAAAPL010000001.1"/>
</dbReference>
<keyword evidence="3" id="KW-1185">Reference proteome</keyword>